<dbReference type="PANTHER" id="PTHR30137">
    <property type="entry name" value="LUCIFERASE-LIKE MONOOXYGENASE"/>
    <property type="match status" value="1"/>
</dbReference>
<protein>
    <submittedName>
        <fullName evidence="2">Flavin-dependent oxidoreductase, luciferase family (Includes alkanesulfonate monooxygenase SsuD and methylene tetrahydromethanopterin reductase)</fullName>
    </submittedName>
</protein>
<dbReference type="GO" id="GO:0004497">
    <property type="term" value="F:monooxygenase activity"/>
    <property type="evidence" value="ECO:0007669"/>
    <property type="project" value="UniProtKB-KW"/>
</dbReference>
<gene>
    <name evidence="2" type="ORF">SAMN05444171_1293</name>
</gene>
<dbReference type="SUPFAM" id="SSF51679">
    <property type="entry name" value="Bacterial luciferase-like"/>
    <property type="match status" value="1"/>
</dbReference>
<proteinExistence type="predicted"/>
<dbReference type="EMBL" id="FNTI01000001">
    <property type="protein sequence ID" value="SEC39064.1"/>
    <property type="molecule type" value="Genomic_DNA"/>
</dbReference>
<keyword evidence="2" id="KW-0503">Monooxygenase</keyword>
<sequence>MQFGIFDQNDHGPYPLGEQYENRLQLIEFYDSAGFRTYHMSEHHSTPLNLTPSPSVFLAAAAQRTKRLRLGALVYVLPAHHPLRLAEEICMLDHLSQGRIEVGIGRGASPHELQYFGVDPDQAQAMYVEAYGVIMQALTNDEVDFRGKHYRFENVPIDIKPAQLPHPPLWYAVPVPEGAAWPAQNAINIVCGGPLPRVREITDRYRAEWAAAGNSLAQLPLLGINRFVVAADTDREALELGRRAWPSFYASFMKLWKKHGTQPRFARLPEDFGTMVQNGGAIAGSPGTIREQVRRMVEEAGANYFISQFSFGDLRQEEVLHSAGIFAREVLPAARERVAQVV</sequence>
<dbReference type="Pfam" id="PF00296">
    <property type="entry name" value="Bac_luciferase"/>
    <property type="match status" value="1"/>
</dbReference>
<dbReference type="AlphaFoldDB" id="A0A1M6U3L5"/>
<dbReference type="InterPro" id="IPR036661">
    <property type="entry name" value="Luciferase-like_sf"/>
</dbReference>
<dbReference type="PANTHER" id="PTHR30137:SF6">
    <property type="entry name" value="LUCIFERASE-LIKE MONOOXYGENASE"/>
    <property type="match status" value="1"/>
</dbReference>
<dbReference type="Gene3D" id="3.20.20.30">
    <property type="entry name" value="Luciferase-like domain"/>
    <property type="match status" value="1"/>
</dbReference>
<dbReference type="InterPro" id="IPR011251">
    <property type="entry name" value="Luciferase-like_dom"/>
</dbReference>
<organism evidence="2 3">
    <name type="scientific">Bradyrhizobium lablabi</name>
    <dbReference type="NCBI Taxonomy" id="722472"/>
    <lineage>
        <taxon>Bacteria</taxon>
        <taxon>Pseudomonadati</taxon>
        <taxon>Pseudomonadota</taxon>
        <taxon>Alphaproteobacteria</taxon>
        <taxon>Hyphomicrobiales</taxon>
        <taxon>Nitrobacteraceae</taxon>
        <taxon>Bradyrhizobium</taxon>
    </lineage>
</organism>
<accession>A0A1M6U3L5</accession>
<dbReference type="Proteomes" id="UP000183208">
    <property type="component" value="Unassembled WGS sequence"/>
</dbReference>
<dbReference type="RefSeq" id="WP_074816987.1">
    <property type="nucleotide sequence ID" value="NZ_FNTI01000001.1"/>
</dbReference>
<name>A0A1M6U3L5_9BRAD</name>
<keyword evidence="2" id="KW-0560">Oxidoreductase</keyword>
<dbReference type="OrthoDB" id="9804736at2"/>
<evidence type="ECO:0000313" key="3">
    <source>
        <dbReference type="Proteomes" id="UP000183208"/>
    </source>
</evidence>
<evidence type="ECO:0000313" key="2">
    <source>
        <dbReference type="EMBL" id="SEC39064.1"/>
    </source>
</evidence>
<feature type="domain" description="Luciferase-like" evidence="1">
    <location>
        <begin position="1"/>
        <end position="303"/>
    </location>
</feature>
<dbReference type="GO" id="GO:0005829">
    <property type="term" value="C:cytosol"/>
    <property type="evidence" value="ECO:0007669"/>
    <property type="project" value="TreeGrafter"/>
</dbReference>
<reference evidence="2 3" key="1">
    <citation type="submission" date="2016-10" db="EMBL/GenBank/DDBJ databases">
        <authorList>
            <person name="de Groot N.N."/>
        </authorList>
    </citation>
    <scope>NUCLEOTIDE SEQUENCE [LARGE SCALE GENOMIC DNA]</scope>
    <source>
        <strain evidence="2 3">GAS522</strain>
    </source>
</reference>
<dbReference type="GO" id="GO:0016705">
    <property type="term" value="F:oxidoreductase activity, acting on paired donors, with incorporation or reduction of molecular oxygen"/>
    <property type="evidence" value="ECO:0007669"/>
    <property type="project" value="InterPro"/>
</dbReference>
<dbReference type="InterPro" id="IPR050766">
    <property type="entry name" value="Bact_Lucif_Oxidored"/>
</dbReference>
<evidence type="ECO:0000259" key="1">
    <source>
        <dbReference type="Pfam" id="PF00296"/>
    </source>
</evidence>